<evidence type="ECO:0000313" key="2">
    <source>
        <dbReference type="Proteomes" id="UP000095350"/>
    </source>
</evidence>
<evidence type="ECO:0000313" key="1">
    <source>
        <dbReference type="EMBL" id="CUM73187.1"/>
    </source>
</evidence>
<dbReference type="Pfam" id="PF14107">
    <property type="entry name" value="DUF4280"/>
    <property type="match status" value="1"/>
</dbReference>
<reference evidence="1 2" key="1">
    <citation type="submission" date="2015-09" db="EMBL/GenBank/DDBJ databases">
        <authorList>
            <consortium name="Pathogen Informatics"/>
        </authorList>
    </citation>
    <scope>NUCLEOTIDE SEQUENCE [LARGE SCALE GENOMIC DNA]</scope>
    <source>
        <strain evidence="1 2">2789STDY5834960</strain>
    </source>
</reference>
<dbReference type="EMBL" id="CYXZ01000001">
    <property type="protein sequence ID" value="CUM73187.1"/>
    <property type="molecule type" value="Genomic_DNA"/>
</dbReference>
<gene>
    <name evidence="1" type="ORF">ERS852572_00199</name>
</gene>
<name>A0A173R5V5_9FIRM</name>
<dbReference type="PaxDb" id="166486-ERS852572_00199"/>
<organism evidence="1 2">
    <name type="scientific">Roseburia intestinalis</name>
    <dbReference type="NCBI Taxonomy" id="166486"/>
    <lineage>
        <taxon>Bacteria</taxon>
        <taxon>Bacillati</taxon>
        <taxon>Bacillota</taxon>
        <taxon>Clostridia</taxon>
        <taxon>Lachnospirales</taxon>
        <taxon>Lachnospiraceae</taxon>
        <taxon>Roseburia</taxon>
    </lineage>
</organism>
<proteinExistence type="predicted"/>
<accession>A0A173R5V5</accession>
<dbReference type="RefSeq" id="WP_330584103.1">
    <property type="nucleotide sequence ID" value="NZ_WNAJ01000001.1"/>
</dbReference>
<dbReference type="Proteomes" id="UP000095350">
    <property type="component" value="Unassembled WGS sequence"/>
</dbReference>
<protein>
    <recommendedName>
        <fullName evidence="3">DUF4280 domain-containing protein</fullName>
    </recommendedName>
</protein>
<dbReference type="InterPro" id="IPR025460">
    <property type="entry name" value="DUF4280"/>
</dbReference>
<sequence length="190" mass="21407">MIRQYLKNEVYNTCFAQLELEKGEEIQFPYLVRGAELYCSCGTHKRKLNLPTCHGVYTNGKPMMHEEDCEVGDDKNIPSFGICQSEENPLNKSWLAKTAEKIKNFFTGEEEDEDADKIILQTEDGQNVKGYPCTPCIVGTWKDVYESEKILRNNADATSEGDKLSALTQRSFLVCAYGGLIEPISSGQEE</sequence>
<dbReference type="STRING" id="166486.ERS852572_00199"/>
<evidence type="ECO:0008006" key="3">
    <source>
        <dbReference type="Google" id="ProtNLM"/>
    </source>
</evidence>
<dbReference type="AlphaFoldDB" id="A0A173R5V5"/>